<feature type="transmembrane region" description="Helical" evidence="2">
    <location>
        <begin position="190"/>
        <end position="215"/>
    </location>
</feature>
<keyword evidence="2" id="KW-0472">Membrane</keyword>
<evidence type="ECO:0000256" key="2">
    <source>
        <dbReference type="SAM" id="Phobius"/>
    </source>
</evidence>
<feature type="transmembrane region" description="Helical" evidence="2">
    <location>
        <begin position="288"/>
        <end position="309"/>
    </location>
</feature>
<feature type="transmembrane region" description="Helical" evidence="2">
    <location>
        <begin position="263"/>
        <end position="282"/>
    </location>
</feature>
<accession>A0AAE0BQQ1</accession>
<feature type="transmembrane region" description="Helical" evidence="2">
    <location>
        <begin position="123"/>
        <end position="144"/>
    </location>
</feature>
<dbReference type="PANTHER" id="PTHR36840">
    <property type="entry name" value="BLL5714 PROTEIN"/>
    <property type="match status" value="1"/>
</dbReference>
<dbReference type="Proteomes" id="UP001190700">
    <property type="component" value="Unassembled WGS sequence"/>
</dbReference>
<name>A0AAE0BQQ1_9CHLO</name>
<protein>
    <recommendedName>
        <fullName evidence="5">Low temperature requirement A</fullName>
    </recommendedName>
</protein>
<feature type="region of interest" description="Disordered" evidence="1">
    <location>
        <begin position="1"/>
        <end position="50"/>
    </location>
</feature>
<evidence type="ECO:0000313" key="4">
    <source>
        <dbReference type="Proteomes" id="UP001190700"/>
    </source>
</evidence>
<proteinExistence type="predicted"/>
<feature type="transmembrane region" description="Helical" evidence="2">
    <location>
        <begin position="150"/>
        <end position="169"/>
    </location>
</feature>
<keyword evidence="2" id="KW-1133">Transmembrane helix</keyword>
<dbReference type="AlphaFoldDB" id="A0AAE0BQQ1"/>
<evidence type="ECO:0000313" key="3">
    <source>
        <dbReference type="EMBL" id="KAK3240140.1"/>
    </source>
</evidence>
<dbReference type="PANTHER" id="PTHR36840:SF1">
    <property type="entry name" value="BLL5714 PROTEIN"/>
    <property type="match status" value="1"/>
</dbReference>
<comment type="caution">
    <text evidence="3">The sequence shown here is derived from an EMBL/GenBank/DDBJ whole genome shotgun (WGS) entry which is preliminary data.</text>
</comment>
<keyword evidence="2" id="KW-0812">Transmembrane</keyword>
<organism evidence="3 4">
    <name type="scientific">Cymbomonas tetramitiformis</name>
    <dbReference type="NCBI Taxonomy" id="36881"/>
    <lineage>
        <taxon>Eukaryota</taxon>
        <taxon>Viridiplantae</taxon>
        <taxon>Chlorophyta</taxon>
        <taxon>Pyramimonadophyceae</taxon>
        <taxon>Pyramimonadales</taxon>
        <taxon>Pyramimonadaceae</taxon>
        <taxon>Cymbomonas</taxon>
    </lineage>
</organism>
<evidence type="ECO:0008006" key="5">
    <source>
        <dbReference type="Google" id="ProtNLM"/>
    </source>
</evidence>
<keyword evidence="4" id="KW-1185">Reference proteome</keyword>
<reference evidence="3 4" key="1">
    <citation type="journal article" date="2015" name="Genome Biol. Evol.">
        <title>Comparative Genomics of a Bacterivorous Green Alga Reveals Evolutionary Causalities and Consequences of Phago-Mixotrophic Mode of Nutrition.</title>
        <authorList>
            <person name="Burns J.A."/>
            <person name="Paasch A."/>
            <person name="Narechania A."/>
            <person name="Kim E."/>
        </authorList>
    </citation>
    <scope>NUCLEOTIDE SEQUENCE [LARGE SCALE GENOMIC DNA]</scope>
    <source>
        <strain evidence="3 4">PLY_AMNH</strain>
    </source>
</reference>
<sequence length="479" mass="53010">MVGNDTPIRQDSEDGPEPLDESKVNSISAAEQSLQGGQPDMTSEAEWSEDVEEETKPTFLELFYDLVFVVVLHKIATGLEEEESITRDTVWAYCLRVFMAWWTWHMTATWTNLCSYLTTEYHVLHYVAILLQGFGMALMSSAGTEGDNDLFLGFYLGTRIVNLIAWVYLVNQLTASQKLPQEMIDVLDGLVKVTSVFLLVESAVYIPAAVLAHAGSSEKSLSLWLAGVLFTLSIRTIGGWNHDKKTEEVKKVAKFKLDHLEERYGLLVIILLGEIVASSAAVSSKDGFWVYFKVFSAVVTAFTGFLLYFEALPKGRWNAQRVSNLASMNWTHCHFCVACCLAALGSGFARLMEEGDHHDEAHASSILLLCISSGLFLMFSAAFVYFGRDVPPGSHLAPPRLNHGQRTSIRCFCGALILLWGTIQGYEPTKSTLSDWKIEATCAVIPSVMFCSFVAERWGAQRVEQETIAGALLAANAHA</sequence>
<dbReference type="InterPro" id="IPR010640">
    <property type="entry name" value="Low_temperature_requirement_A"/>
</dbReference>
<gene>
    <name evidence="3" type="ORF">CYMTET_49996</name>
</gene>
<feature type="transmembrane region" description="Helical" evidence="2">
    <location>
        <begin position="330"/>
        <end position="349"/>
    </location>
</feature>
<dbReference type="Pfam" id="PF06772">
    <property type="entry name" value="LtrA"/>
    <property type="match status" value="1"/>
</dbReference>
<dbReference type="EMBL" id="LGRX02033731">
    <property type="protein sequence ID" value="KAK3240140.1"/>
    <property type="molecule type" value="Genomic_DNA"/>
</dbReference>
<feature type="compositionally biased region" description="Polar residues" evidence="1">
    <location>
        <begin position="24"/>
        <end position="36"/>
    </location>
</feature>
<feature type="transmembrane region" description="Helical" evidence="2">
    <location>
        <begin position="221"/>
        <end position="242"/>
    </location>
</feature>
<evidence type="ECO:0000256" key="1">
    <source>
        <dbReference type="SAM" id="MobiDB-lite"/>
    </source>
</evidence>
<feature type="transmembrane region" description="Helical" evidence="2">
    <location>
        <begin position="361"/>
        <end position="386"/>
    </location>
</feature>